<accession>A0ABY4BR77</accession>
<dbReference type="InterPro" id="IPR051783">
    <property type="entry name" value="NAD(P)-dependent_oxidoreduct"/>
</dbReference>
<reference evidence="2 3" key="1">
    <citation type="submission" date="2022-03" db="EMBL/GenBank/DDBJ databases">
        <title>Chryseobacterium sp. isolated from particulate matters in swine house.</title>
        <authorList>
            <person name="Won M."/>
            <person name="Kim S.-J."/>
            <person name="Kwon S.-W."/>
        </authorList>
    </citation>
    <scope>NUCLEOTIDE SEQUENCE [LARGE SCALE GENOMIC DNA]</scope>
    <source>
        <strain evidence="2 3">SC2-2</strain>
    </source>
</reference>
<evidence type="ECO:0000313" key="2">
    <source>
        <dbReference type="EMBL" id="UOE41705.1"/>
    </source>
</evidence>
<dbReference type="PANTHER" id="PTHR48079:SF6">
    <property type="entry name" value="NAD(P)-BINDING DOMAIN-CONTAINING PROTEIN-RELATED"/>
    <property type="match status" value="1"/>
</dbReference>
<keyword evidence="3" id="KW-1185">Reference proteome</keyword>
<dbReference type="InterPro" id="IPR001509">
    <property type="entry name" value="Epimerase_deHydtase"/>
</dbReference>
<dbReference type="RefSeq" id="WP_243550587.1">
    <property type="nucleotide sequence ID" value="NZ_CP094532.1"/>
</dbReference>
<dbReference type="Proteomes" id="UP000831460">
    <property type="component" value="Chromosome"/>
</dbReference>
<dbReference type="InterPro" id="IPR036291">
    <property type="entry name" value="NAD(P)-bd_dom_sf"/>
</dbReference>
<dbReference type="Gene3D" id="3.40.50.720">
    <property type="entry name" value="NAD(P)-binding Rossmann-like Domain"/>
    <property type="match status" value="1"/>
</dbReference>
<gene>
    <name evidence="2" type="ORF">MTP09_03445</name>
</gene>
<sequence length="340" mass="38186">MILVTGATGILGRVLILELQKRGRTVRATKRKSSNIAEVKDSFKFYVENPDEEFAKIQWIDVDFDDISSLKSALEGVDEVYHCAAKVSFHPDKKREMYHTNIDGTKNLLYACENSSVKKFCFVSSIAVLDGLNENGEMDENSDYNPKIDHSAYAVSKHFSEMEVWRASAEGLNTVIINPGMIVGSGNWNQSSGELFGTFEKNGFIGSGGTSYVDVRDVAKIAVELMDKNIFGERFILISENVRFFDFGKMVRGKLGLKDQKILSASVLNLGRILSFLFGWMVPKLKMANKVNIEAISNFNKISNKKIVEKLDYHFIPISESIDFHLKNYLKKDGSLKTAD</sequence>
<dbReference type="SUPFAM" id="SSF51735">
    <property type="entry name" value="NAD(P)-binding Rossmann-fold domains"/>
    <property type="match status" value="1"/>
</dbReference>
<proteinExistence type="predicted"/>
<dbReference type="EMBL" id="CP094532">
    <property type="protein sequence ID" value="UOE41705.1"/>
    <property type="molecule type" value="Genomic_DNA"/>
</dbReference>
<evidence type="ECO:0000313" key="3">
    <source>
        <dbReference type="Proteomes" id="UP000831460"/>
    </source>
</evidence>
<evidence type="ECO:0000259" key="1">
    <source>
        <dbReference type="Pfam" id="PF01370"/>
    </source>
</evidence>
<name>A0ABY4BR77_9FLAO</name>
<dbReference type="Pfam" id="PF01370">
    <property type="entry name" value="Epimerase"/>
    <property type="match status" value="1"/>
</dbReference>
<organism evidence="2 3">
    <name type="scientific">Chryseobacterium suipulveris</name>
    <dbReference type="NCBI Taxonomy" id="2929800"/>
    <lineage>
        <taxon>Bacteria</taxon>
        <taxon>Pseudomonadati</taxon>
        <taxon>Bacteroidota</taxon>
        <taxon>Flavobacteriia</taxon>
        <taxon>Flavobacteriales</taxon>
        <taxon>Weeksellaceae</taxon>
        <taxon>Chryseobacterium group</taxon>
        <taxon>Chryseobacterium</taxon>
    </lineage>
</organism>
<feature type="domain" description="NAD-dependent epimerase/dehydratase" evidence="1">
    <location>
        <begin position="2"/>
        <end position="228"/>
    </location>
</feature>
<dbReference type="PANTHER" id="PTHR48079">
    <property type="entry name" value="PROTEIN YEEZ"/>
    <property type="match status" value="1"/>
</dbReference>
<protein>
    <submittedName>
        <fullName evidence="2">NAD-dependent epimerase/dehydratase family protein</fullName>
    </submittedName>
</protein>